<dbReference type="EMBL" id="JAZGQO010000010">
    <property type="protein sequence ID" value="KAK6175265.1"/>
    <property type="molecule type" value="Genomic_DNA"/>
</dbReference>
<name>A0AAN8JGT9_PATCE</name>
<comment type="caution">
    <text evidence="2">The sequence shown here is derived from an EMBL/GenBank/DDBJ whole genome shotgun (WGS) entry which is preliminary data.</text>
</comment>
<reference evidence="2 3" key="1">
    <citation type="submission" date="2024-01" db="EMBL/GenBank/DDBJ databases">
        <title>The genome of the rayed Mediterranean limpet Patella caerulea (Linnaeus, 1758).</title>
        <authorList>
            <person name="Anh-Thu Weber A."/>
            <person name="Halstead-Nussloch G."/>
        </authorList>
    </citation>
    <scope>NUCLEOTIDE SEQUENCE [LARGE SCALE GENOMIC DNA]</scope>
    <source>
        <strain evidence="2">AATW-2023a</strain>
        <tissue evidence="2">Whole specimen</tissue>
    </source>
</reference>
<feature type="region of interest" description="Disordered" evidence="1">
    <location>
        <begin position="44"/>
        <end position="72"/>
    </location>
</feature>
<feature type="region of interest" description="Disordered" evidence="1">
    <location>
        <begin position="1"/>
        <end position="30"/>
    </location>
</feature>
<evidence type="ECO:0000313" key="3">
    <source>
        <dbReference type="Proteomes" id="UP001347796"/>
    </source>
</evidence>
<dbReference type="AlphaFoldDB" id="A0AAN8JGT9"/>
<keyword evidence="3" id="KW-1185">Reference proteome</keyword>
<dbReference type="PANTHER" id="PTHR11505">
    <property type="entry name" value="L1 TRANSPOSABLE ELEMENT-RELATED"/>
    <property type="match status" value="1"/>
</dbReference>
<feature type="compositionally biased region" description="Low complexity" evidence="1">
    <location>
        <begin position="17"/>
        <end position="29"/>
    </location>
</feature>
<organism evidence="2 3">
    <name type="scientific">Patella caerulea</name>
    <name type="common">Rayed Mediterranean limpet</name>
    <dbReference type="NCBI Taxonomy" id="87958"/>
    <lineage>
        <taxon>Eukaryota</taxon>
        <taxon>Metazoa</taxon>
        <taxon>Spiralia</taxon>
        <taxon>Lophotrochozoa</taxon>
        <taxon>Mollusca</taxon>
        <taxon>Gastropoda</taxon>
        <taxon>Patellogastropoda</taxon>
        <taxon>Patelloidea</taxon>
        <taxon>Patellidae</taxon>
        <taxon>Patella</taxon>
    </lineage>
</organism>
<gene>
    <name evidence="2" type="ORF">SNE40_013762</name>
</gene>
<evidence type="ECO:0000256" key="1">
    <source>
        <dbReference type="SAM" id="MobiDB-lite"/>
    </source>
</evidence>
<dbReference type="InterPro" id="IPR004244">
    <property type="entry name" value="Transposase_22"/>
</dbReference>
<proteinExistence type="predicted"/>
<feature type="compositionally biased region" description="Basic residues" evidence="1">
    <location>
        <begin position="1"/>
        <end position="12"/>
    </location>
</feature>
<dbReference type="Proteomes" id="UP001347796">
    <property type="component" value="Unassembled WGS sequence"/>
</dbReference>
<protein>
    <submittedName>
        <fullName evidence="2">Uncharacterized protein</fullName>
    </submittedName>
</protein>
<accession>A0AAN8JGT9</accession>
<dbReference type="Gene3D" id="3.30.70.1820">
    <property type="entry name" value="L1 transposable element, RRM domain"/>
    <property type="match status" value="1"/>
</dbReference>
<evidence type="ECO:0000313" key="2">
    <source>
        <dbReference type="EMBL" id="KAK6175265.1"/>
    </source>
</evidence>
<sequence>MPKGGRYSKKRSHVEASLTSSDNMSSNSNGEISSVFASAMNTLYRDDNNDVPSTSTPINPPKKEHKTTNSSHPIERQLQIMTSTLETINKRLSKLDIIENKLTNVVKEISSVKLEVSANSEKIRSMEHKLNLVETSIEFQSVTTDQLIAEKSDTSERLREMEKLSILLKQEVVDLKCRSMRDNLLFFGITEKNDENCIDIIHDFIVEHLQISDSRERIKIDRAHRIGKPISQHGDSVPNVRPRPIVVKFNYYQDRKEIKSKSKLLTDSNFGISEQLPRDIVMKRKMLMPTFKKEKERGHKVYFIKDKLFINDIEYRDCGVSQQ</sequence>